<gene>
    <name evidence="6" type="ORF">ACFQ3U_04450</name>
</gene>
<name>A0ABW3TK85_9MICO</name>
<evidence type="ECO:0000313" key="6">
    <source>
        <dbReference type="EMBL" id="MFD1201141.1"/>
    </source>
</evidence>
<dbReference type="PANTHER" id="PTHR37419:SF1">
    <property type="entry name" value="SERINE_THREONINE-PROTEIN KINASE TOXIN HIPA"/>
    <property type="match status" value="1"/>
</dbReference>
<keyword evidence="2" id="KW-0808">Transferase</keyword>
<dbReference type="InterPro" id="IPR017508">
    <property type="entry name" value="HipA_N1"/>
</dbReference>
<dbReference type="Proteomes" id="UP001597181">
    <property type="component" value="Unassembled WGS sequence"/>
</dbReference>
<evidence type="ECO:0000256" key="3">
    <source>
        <dbReference type="ARBA" id="ARBA00022777"/>
    </source>
</evidence>
<dbReference type="InterPro" id="IPR052028">
    <property type="entry name" value="HipA_Ser/Thr_kinase"/>
</dbReference>
<reference evidence="7" key="1">
    <citation type="journal article" date="2019" name="Int. J. Syst. Evol. Microbiol.">
        <title>The Global Catalogue of Microorganisms (GCM) 10K type strain sequencing project: providing services to taxonomists for standard genome sequencing and annotation.</title>
        <authorList>
            <consortium name="The Broad Institute Genomics Platform"/>
            <consortium name="The Broad Institute Genome Sequencing Center for Infectious Disease"/>
            <person name="Wu L."/>
            <person name="Ma J."/>
        </authorList>
    </citation>
    <scope>NUCLEOTIDE SEQUENCE [LARGE SCALE GENOMIC DNA]</scope>
    <source>
        <strain evidence="7">CCUG 50213</strain>
    </source>
</reference>
<proteinExistence type="inferred from homology"/>
<evidence type="ECO:0000259" key="4">
    <source>
        <dbReference type="Pfam" id="PF07804"/>
    </source>
</evidence>
<evidence type="ECO:0000313" key="7">
    <source>
        <dbReference type="Proteomes" id="UP001597181"/>
    </source>
</evidence>
<dbReference type="InterPro" id="IPR012893">
    <property type="entry name" value="HipA-like_C"/>
</dbReference>
<feature type="domain" description="HipA-like C-terminal" evidence="4">
    <location>
        <begin position="153"/>
        <end position="398"/>
    </location>
</feature>
<evidence type="ECO:0000256" key="2">
    <source>
        <dbReference type="ARBA" id="ARBA00022679"/>
    </source>
</evidence>
<evidence type="ECO:0000256" key="1">
    <source>
        <dbReference type="ARBA" id="ARBA00010164"/>
    </source>
</evidence>
<dbReference type="PANTHER" id="PTHR37419">
    <property type="entry name" value="SERINE/THREONINE-PROTEIN KINASE TOXIN HIPA"/>
    <property type="match status" value="1"/>
</dbReference>
<organism evidence="6 7">
    <name type="scientific">Leucobacter albus</name>
    <dbReference type="NCBI Taxonomy" id="272210"/>
    <lineage>
        <taxon>Bacteria</taxon>
        <taxon>Bacillati</taxon>
        <taxon>Actinomycetota</taxon>
        <taxon>Actinomycetes</taxon>
        <taxon>Micrococcales</taxon>
        <taxon>Microbacteriaceae</taxon>
        <taxon>Leucobacter</taxon>
    </lineage>
</organism>
<keyword evidence="7" id="KW-1185">Reference proteome</keyword>
<dbReference type="CDD" id="cd17808">
    <property type="entry name" value="HipA_Ec_like"/>
    <property type="match status" value="1"/>
</dbReference>
<feature type="domain" description="HipA N-terminal subdomain 1" evidence="5">
    <location>
        <begin position="8"/>
        <end position="107"/>
    </location>
</feature>
<dbReference type="Pfam" id="PF13657">
    <property type="entry name" value="Couple_hipA"/>
    <property type="match status" value="1"/>
</dbReference>
<dbReference type="EMBL" id="JBHTLY010000002">
    <property type="protein sequence ID" value="MFD1201141.1"/>
    <property type="molecule type" value="Genomic_DNA"/>
</dbReference>
<protein>
    <submittedName>
        <fullName evidence="6">Type II toxin-antitoxin system HipA family toxin</fullName>
    </submittedName>
</protein>
<dbReference type="NCBIfam" id="TIGR03071">
    <property type="entry name" value="couple_hipA"/>
    <property type="match status" value="1"/>
</dbReference>
<comment type="caution">
    <text evidence="6">The sequence shown here is derived from an EMBL/GenBank/DDBJ whole genome shotgun (WGS) entry which is preliminary data.</text>
</comment>
<dbReference type="Pfam" id="PF07804">
    <property type="entry name" value="HipA_C"/>
    <property type="match status" value="1"/>
</dbReference>
<accession>A0ABW3TK85</accession>
<keyword evidence="3" id="KW-0418">Kinase</keyword>
<dbReference type="RefSeq" id="WP_343957078.1">
    <property type="nucleotide sequence ID" value="NZ_BAAAKZ010000001.1"/>
</dbReference>
<evidence type="ECO:0000259" key="5">
    <source>
        <dbReference type="Pfam" id="PF13657"/>
    </source>
</evidence>
<sequence length="483" mass="52748">MTSHPDTLDLWLDGRLAGQLHRGEMGEVEFLYEIDYLGDPVSTPLSVSVPKTQAGHGPDRVMPWLSNLLPDAIEVRDRWAAKFGERRNDPFTLLRHMGQDAPGSVQVVPEGVEPTAAGRLSPIREERIAERIAGIIADPDHWVDDTDEDESRFSLGGNQGKFALARVGAGWFEPNGRAASTHIVKPGMATATGVTNAAVQAVEFATMRAARKVSIPAATVEIVDFAGTRAFVTTRYDRRTRPDGSVLRIHQEDFCQALSVLPSRKYEEDGGPSLADTKRLVAEASSPSYREGDLRMLARFAAFNLLAAGVDAHAKNHSLLLAGPNTRLAPAYDLISAHGIWDEGRVRYTSKAAVKYGNTRRYRNITGRDLARAADVLGVDRAGFAELLQELAASLPDAFEASIAELPDGFGDERVLRMPERVRDFASDLAGRITPTDISETPAFAGEPLSKPRSSGQVWVAGVRDRHGSWHTGHYRSRTMPLV</sequence>
<comment type="similarity">
    <text evidence="1">Belongs to the HipA Ser/Thr kinase family.</text>
</comment>